<name>A0AAW0DX28_9AGAR</name>
<comment type="caution">
    <text evidence="2">The sequence shown here is derived from an EMBL/GenBank/DDBJ whole genome shotgun (WGS) entry which is preliminary data.</text>
</comment>
<accession>A0AAW0DX28</accession>
<dbReference type="EMBL" id="JAWWNJ010000005">
    <property type="protein sequence ID" value="KAK7055687.1"/>
    <property type="molecule type" value="Genomic_DNA"/>
</dbReference>
<feature type="compositionally biased region" description="Acidic residues" evidence="1">
    <location>
        <begin position="455"/>
        <end position="472"/>
    </location>
</feature>
<dbReference type="AlphaFoldDB" id="A0AAW0DX28"/>
<protein>
    <recommendedName>
        <fullName evidence="4">F-box domain-containing protein</fullName>
    </recommendedName>
</protein>
<organism evidence="2 3">
    <name type="scientific">Favolaschia claudopus</name>
    <dbReference type="NCBI Taxonomy" id="2862362"/>
    <lineage>
        <taxon>Eukaryota</taxon>
        <taxon>Fungi</taxon>
        <taxon>Dikarya</taxon>
        <taxon>Basidiomycota</taxon>
        <taxon>Agaricomycotina</taxon>
        <taxon>Agaricomycetes</taxon>
        <taxon>Agaricomycetidae</taxon>
        <taxon>Agaricales</taxon>
        <taxon>Marasmiineae</taxon>
        <taxon>Mycenaceae</taxon>
        <taxon>Favolaschia</taxon>
    </lineage>
</organism>
<feature type="region of interest" description="Disordered" evidence="1">
    <location>
        <begin position="449"/>
        <end position="472"/>
    </location>
</feature>
<dbReference type="Proteomes" id="UP001362999">
    <property type="component" value="Unassembled WGS sequence"/>
</dbReference>
<proteinExistence type="predicted"/>
<evidence type="ECO:0008006" key="4">
    <source>
        <dbReference type="Google" id="ProtNLM"/>
    </source>
</evidence>
<keyword evidence="3" id="KW-1185">Reference proteome</keyword>
<reference evidence="2 3" key="1">
    <citation type="journal article" date="2024" name="J Genomics">
        <title>Draft genome sequencing and assembly of Favolaschia claudopus CIRM-BRFM 2984 isolated from oak limbs.</title>
        <authorList>
            <person name="Navarro D."/>
            <person name="Drula E."/>
            <person name="Chaduli D."/>
            <person name="Cazenave R."/>
            <person name="Ahrendt S."/>
            <person name="Wang J."/>
            <person name="Lipzen A."/>
            <person name="Daum C."/>
            <person name="Barry K."/>
            <person name="Grigoriev I.V."/>
            <person name="Favel A."/>
            <person name="Rosso M.N."/>
            <person name="Martin F."/>
        </authorList>
    </citation>
    <scope>NUCLEOTIDE SEQUENCE [LARGE SCALE GENOMIC DNA]</scope>
    <source>
        <strain evidence="2 3">CIRM-BRFM 2984</strain>
    </source>
</reference>
<evidence type="ECO:0000313" key="3">
    <source>
        <dbReference type="Proteomes" id="UP001362999"/>
    </source>
</evidence>
<evidence type="ECO:0000313" key="2">
    <source>
        <dbReference type="EMBL" id="KAK7055687.1"/>
    </source>
</evidence>
<evidence type="ECO:0000256" key="1">
    <source>
        <dbReference type="SAM" id="MobiDB-lite"/>
    </source>
</evidence>
<gene>
    <name evidence="2" type="ORF">R3P38DRAFT_1365915</name>
</gene>
<sequence>MTPHSKGPIDKLPFDVLSYLFRFCLPIFNDPKLVKEWLQDEPQGSFSLNKHIAPLLLCNVCKEWRDLAISLPELWTVIHHETSQLGSAPRKVTLAALDVWFHRSGQLPLWVYSNSPRIHKRFALHAHRIQRISIMAYFWTERDVPRAYRTASFPILEAIDIKSDLGVTPYSSLAYAPRLKEVIWFDPVTSWANGPGPLGAVPPFPWERLTKAHIATGITVRQGRIIMSQCPILEECMFSVVGTLTLDRFSDLTHRTITLLRIQMDSQLGLADFFHGLTLPSLRSVGLLYDDSKGLRFETINMWEEDSTGWNAFLEFLRRSRCALTSLQFTRWGLIEPMILELLELMTSSLDELVIDGFDSYEDEEFVNRHQFGVEDEPPVSIADNAVRRLTYSGAHQNPPCLCPRLTVLHLNNCIECDQSALAAMVASRRRTSGSVGVSRLEKVEIRMLERPSFSEDDEDDDGEDTDSDSSD</sequence>